<dbReference type="Proteomes" id="UP000004136">
    <property type="component" value="Unassembled WGS sequence"/>
</dbReference>
<reference evidence="1 2" key="1">
    <citation type="submission" date="2012-04" db="EMBL/GenBank/DDBJ databases">
        <title>The Genome Sequence of Bacillus cereus HuA2-1.</title>
        <authorList>
            <consortium name="The Broad Institute Genome Sequencing Platform"/>
            <consortium name="The Broad Institute Genome Sequencing Center for Infectious Disease"/>
            <person name="Feldgarden M."/>
            <person name="Van der Auwera G.A."/>
            <person name="Mahillon J."/>
            <person name="Duprez V."/>
            <person name="Timmery S."/>
            <person name="Mattelet C."/>
            <person name="Dierick K."/>
            <person name="Sun M."/>
            <person name="Yu Z."/>
            <person name="Zhu L."/>
            <person name="Hu X."/>
            <person name="Shank E.B."/>
            <person name="Swiecicka I."/>
            <person name="Hansen B.M."/>
            <person name="Andrup L."/>
            <person name="Young S.K."/>
            <person name="Zeng Q."/>
            <person name="Gargeya S."/>
            <person name="Fitzgerald M."/>
            <person name="Haas B."/>
            <person name="Abouelleil A."/>
            <person name="Alvarado L."/>
            <person name="Arachchi H.M."/>
            <person name="Berlin A."/>
            <person name="Chapman S.B."/>
            <person name="Goldberg J."/>
            <person name="Griggs A."/>
            <person name="Gujja S."/>
            <person name="Hansen M."/>
            <person name="Howarth C."/>
            <person name="Imamovic A."/>
            <person name="Larimer J."/>
            <person name="McCowen C."/>
            <person name="Montmayeur A."/>
            <person name="Murphy C."/>
            <person name="Neiman D."/>
            <person name="Pearson M."/>
            <person name="Priest M."/>
            <person name="Roberts A."/>
            <person name="Saif S."/>
            <person name="Shea T."/>
            <person name="Sisk P."/>
            <person name="Sykes S."/>
            <person name="Wortman J."/>
            <person name="Nusbaum C."/>
            <person name="Birren B."/>
        </authorList>
    </citation>
    <scope>NUCLEOTIDE SEQUENCE [LARGE SCALE GENOMIC DNA]</scope>
    <source>
        <strain evidence="1 2">HuA2-1</strain>
    </source>
</reference>
<evidence type="ECO:0000313" key="2">
    <source>
        <dbReference type="Proteomes" id="UP000004136"/>
    </source>
</evidence>
<organism evidence="1 2">
    <name type="scientific">Bacillus cereus HuA2-1</name>
    <dbReference type="NCBI Taxonomy" id="1053201"/>
    <lineage>
        <taxon>Bacteria</taxon>
        <taxon>Bacillati</taxon>
        <taxon>Bacillota</taxon>
        <taxon>Bacilli</taxon>
        <taxon>Bacillales</taxon>
        <taxon>Bacillaceae</taxon>
        <taxon>Bacillus</taxon>
        <taxon>Bacillus cereus group</taxon>
    </lineage>
</organism>
<dbReference type="HOGENOM" id="CLU_3363085_0_0_9"/>
<dbReference type="EMBL" id="AHDV01000007">
    <property type="protein sequence ID" value="EJV87807.1"/>
    <property type="molecule type" value="Genomic_DNA"/>
</dbReference>
<comment type="caution">
    <text evidence="1">The sequence shown here is derived from an EMBL/GenBank/DDBJ whole genome shotgun (WGS) entry which is preliminary data.</text>
</comment>
<gene>
    <name evidence="1" type="ORF">IG3_01294</name>
</gene>
<proteinExistence type="predicted"/>
<accession>J9CR98</accession>
<protein>
    <submittedName>
        <fullName evidence="1">Uncharacterized protein</fullName>
    </submittedName>
</protein>
<sequence>MKTFVKLLSTISIFSFLLFIRRKENLKNDVYISMK</sequence>
<dbReference type="AlphaFoldDB" id="J9CR98"/>
<evidence type="ECO:0000313" key="1">
    <source>
        <dbReference type="EMBL" id="EJV87807.1"/>
    </source>
</evidence>
<name>J9CR98_BACCE</name>